<keyword evidence="2" id="KW-0479">Metal-binding</keyword>
<evidence type="ECO:0000256" key="9">
    <source>
        <dbReference type="PROSITE-ProRule" id="PRU00027"/>
    </source>
</evidence>
<evidence type="ECO:0000259" key="12">
    <source>
        <dbReference type="PROSITE" id="PS51005"/>
    </source>
</evidence>
<dbReference type="Gramene" id="PUZ67610">
    <property type="protein sequence ID" value="PUZ67610"/>
    <property type="gene ID" value="GQ55_3G449700"/>
</dbReference>
<dbReference type="Proteomes" id="UP000244336">
    <property type="component" value="Chromosome 3"/>
</dbReference>
<evidence type="ECO:0000256" key="6">
    <source>
        <dbReference type="ARBA" id="ARBA00023125"/>
    </source>
</evidence>
<feature type="domain" description="BED-type" evidence="11">
    <location>
        <begin position="504"/>
        <end position="560"/>
    </location>
</feature>
<proteinExistence type="predicted"/>
<feature type="domain" description="NAC" evidence="12">
    <location>
        <begin position="26"/>
        <end position="163"/>
    </location>
</feature>
<keyword evidence="5" id="KW-0805">Transcription regulation</keyword>
<dbReference type="InterPro" id="IPR003656">
    <property type="entry name" value="Znf_BED"/>
</dbReference>
<evidence type="ECO:0000256" key="7">
    <source>
        <dbReference type="ARBA" id="ARBA00023163"/>
    </source>
</evidence>
<dbReference type="PROSITE" id="PS51005">
    <property type="entry name" value="NAC"/>
    <property type="match status" value="2"/>
</dbReference>
<accession>A0A2T7EIF4</accession>
<dbReference type="InterPro" id="IPR003441">
    <property type="entry name" value="NAC-dom"/>
</dbReference>
<dbReference type="GO" id="GO:0005634">
    <property type="term" value="C:nucleus"/>
    <property type="evidence" value="ECO:0007669"/>
    <property type="project" value="UniProtKB-SubCell"/>
</dbReference>
<name>A0A2T7EIF4_9POAL</name>
<feature type="domain" description="BED-type" evidence="11">
    <location>
        <begin position="248"/>
        <end position="308"/>
    </location>
</feature>
<dbReference type="SMART" id="SM00614">
    <property type="entry name" value="ZnF_BED"/>
    <property type="match status" value="2"/>
</dbReference>
<dbReference type="GO" id="GO:0003677">
    <property type="term" value="F:DNA binding"/>
    <property type="evidence" value="ECO:0007669"/>
    <property type="project" value="UniProtKB-KW"/>
</dbReference>
<dbReference type="AlphaFoldDB" id="A0A2T7EIF4"/>
<evidence type="ECO:0000256" key="2">
    <source>
        <dbReference type="ARBA" id="ARBA00022723"/>
    </source>
</evidence>
<dbReference type="PROSITE" id="PS50808">
    <property type="entry name" value="ZF_BED"/>
    <property type="match status" value="2"/>
</dbReference>
<dbReference type="Gene3D" id="2.170.150.80">
    <property type="entry name" value="NAC domain"/>
    <property type="match status" value="2"/>
</dbReference>
<keyword evidence="6" id="KW-0238">DNA-binding</keyword>
<sequence length="560" mass="64562">MEPDGAAATLRNINDAMEEVRRRSLRYRGWTIKEAMEDMRSGRWERRRIAYRTLQANAGLAEADPWDLPRRFAMPKDQRTSSLRTHSGYWEEKEDEFIAIRSRGGGEGSSSPSSSPCYEGVRRTLEFYEHNGTKTDWVMHEYYHLGADMFLQDDMVLRKVFNKKHTDWVHSGLKFVDRVMEAYHETLAEHVEQRSLHGGDDSKLILLDLNLSIVLCVSYEVMQSLRGGCQEAESGCGEFPTASAAPDGESDDVWQHFTRINTKDPDVVYAACHRCDRVLRAHSKNGTSHLRRHRKTKTCTCNNNPSSTTEDQESLRELRANLDLYKQGGKMEGRVVDSPDLNASVDPWDLPTPRYFTSSLSRKTHQGRWEEIKSNDKLIAIRIGQLPVPQYAGLKRALEFHQDDGTKTDWIMLEYHQVDDYNTRDLLLEGSMVFRKVIQIFKDAVKELERMWNGDDEEEERYIGEREEEVEACMSTLLRDCWLGEVGQSDQSRVGKRKRTGAPEGGSEVWLYFTKIYTMDPDRVYAVCHSCDRGYKGHSKNGTSHLKRHNKTCSSKHRKV</sequence>
<gene>
    <name evidence="13" type="ORF">GQ55_3G449700</name>
</gene>
<keyword evidence="7" id="KW-0804">Transcription</keyword>
<dbReference type="Pfam" id="PF02365">
    <property type="entry name" value="NAM"/>
    <property type="match status" value="2"/>
</dbReference>
<protein>
    <recommendedName>
        <fullName evidence="15">BED-type domain-containing protein</fullName>
    </recommendedName>
</protein>
<keyword evidence="14" id="KW-1185">Reference proteome</keyword>
<evidence type="ECO:0000256" key="8">
    <source>
        <dbReference type="ARBA" id="ARBA00023242"/>
    </source>
</evidence>
<evidence type="ECO:0000256" key="4">
    <source>
        <dbReference type="ARBA" id="ARBA00022833"/>
    </source>
</evidence>
<keyword evidence="3 9" id="KW-0863">Zinc-finger</keyword>
<evidence type="ECO:0000313" key="13">
    <source>
        <dbReference type="EMBL" id="PUZ67610.1"/>
    </source>
</evidence>
<comment type="subcellular location">
    <subcellularLocation>
        <location evidence="1">Nucleus</location>
    </subcellularLocation>
</comment>
<evidence type="ECO:0008006" key="15">
    <source>
        <dbReference type="Google" id="ProtNLM"/>
    </source>
</evidence>
<evidence type="ECO:0000256" key="10">
    <source>
        <dbReference type="SAM" id="MobiDB-lite"/>
    </source>
</evidence>
<evidence type="ECO:0000256" key="3">
    <source>
        <dbReference type="ARBA" id="ARBA00022771"/>
    </source>
</evidence>
<organism evidence="13 14">
    <name type="scientific">Panicum hallii var. hallii</name>
    <dbReference type="NCBI Taxonomy" id="1504633"/>
    <lineage>
        <taxon>Eukaryota</taxon>
        <taxon>Viridiplantae</taxon>
        <taxon>Streptophyta</taxon>
        <taxon>Embryophyta</taxon>
        <taxon>Tracheophyta</taxon>
        <taxon>Spermatophyta</taxon>
        <taxon>Magnoliopsida</taxon>
        <taxon>Liliopsida</taxon>
        <taxon>Poales</taxon>
        <taxon>Poaceae</taxon>
        <taxon>PACMAD clade</taxon>
        <taxon>Panicoideae</taxon>
        <taxon>Panicodae</taxon>
        <taxon>Paniceae</taxon>
        <taxon>Panicinae</taxon>
        <taxon>Panicum</taxon>
        <taxon>Panicum sect. Panicum</taxon>
    </lineage>
</organism>
<feature type="region of interest" description="Disordered" evidence="10">
    <location>
        <begin position="539"/>
        <end position="560"/>
    </location>
</feature>
<dbReference type="InterPro" id="IPR036093">
    <property type="entry name" value="NAC_dom_sf"/>
</dbReference>
<dbReference type="EMBL" id="CM009751">
    <property type="protein sequence ID" value="PUZ67610.1"/>
    <property type="molecule type" value="Genomic_DNA"/>
</dbReference>
<evidence type="ECO:0000256" key="1">
    <source>
        <dbReference type="ARBA" id="ARBA00004123"/>
    </source>
</evidence>
<reference evidence="13 14" key="1">
    <citation type="submission" date="2018-04" db="EMBL/GenBank/DDBJ databases">
        <title>WGS assembly of Panicum hallii var. hallii HAL2.</title>
        <authorList>
            <person name="Lovell J."/>
            <person name="Jenkins J."/>
            <person name="Lowry D."/>
            <person name="Mamidi S."/>
            <person name="Sreedasyam A."/>
            <person name="Weng X."/>
            <person name="Barry K."/>
            <person name="Bonette J."/>
            <person name="Campitelli B."/>
            <person name="Daum C."/>
            <person name="Gordon S."/>
            <person name="Gould B."/>
            <person name="Lipzen A."/>
            <person name="MacQueen A."/>
            <person name="Palacio-Mejia J."/>
            <person name="Plott C."/>
            <person name="Shakirov E."/>
            <person name="Shu S."/>
            <person name="Yoshinaga Y."/>
            <person name="Zane M."/>
            <person name="Rokhsar D."/>
            <person name="Grimwood J."/>
            <person name="Schmutz J."/>
            <person name="Juenger T."/>
        </authorList>
    </citation>
    <scope>NUCLEOTIDE SEQUENCE [LARGE SCALE GENOMIC DNA]</scope>
    <source>
        <strain evidence="14">cv. HAL2</strain>
    </source>
</reference>
<feature type="compositionally biased region" description="Basic residues" evidence="10">
    <location>
        <begin position="545"/>
        <end position="560"/>
    </location>
</feature>
<dbReference type="GO" id="GO:0008270">
    <property type="term" value="F:zinc ion binding"/>
    <property type="evidence" value="ECO:0007669"/>
    <property type="project" value="UniProtKB-KW"/>
</dbReference>
<feature type="domain" description="NAC" evidence="12">
    <location>
        <begin position="305"/>
        <end position="440"/>
    </location>
</feature>
<dbReference type="SUPFAM" id="SSF101941">
    <property type="entry name" value="NAC domain"/>
    <property type="match status" value="2"/>
</dbReference>
<evidence type="ECO:0000313" key="14">
    <source>
        <dbReference type="Proteomes" id="UP000244336"/>
    </source>
</evidence>
<dbReference type="OrthoDB" id="683736at2759"/>
<dbReference type="GO" id="GO:0006355">
    <property type="term" value="P:regulation of DNA-templated transcription"/>
    <property type="evidence" value="ECO:0007669"/>
    <property type="project" value="InterPro"/>
</dbReference>
<keyword evidence="8" id="KW-0539">Nucleus</keyword>
<keyword evidence="4" id="KW-0862">Zinc</keyword>
<evidence type="ECO:0000259" key="11">
    <source>
        <dbReference type="PROSITE" id="PS50808"/>
    </source>
</evidence>
<evidence type="ECO:0000256" key="5">
    <source>
        <dbReference type="ARBA" id="ARBA00023015"/>
    </source>
</evidence>
<dbReference type="PANTHER" id="PTHR31989">
    <property type="entry name" value="NAC DOMAIN-CONTAINING PROTEIN 82-RELATED"/>
    <property type="match status" value="1"/>
</dbReference>